<evidence type="ECO:0000256" key="4">
    <source>
        <dbReference type="RuleBase" id="RU003971"/>
    </source>
</evidence>
<dbReference type="Gene3D" id="3.40.50.1460">
    <property type="match status" value="1"/>
</dbReference>
<dbReference type="PROSITE" id="PS50208">
    <property type="entry name" value="CASPASE_P20"/>
    <property type="match status" value="1"/>
</dbReference>
<comment type="caution">
    <text evidence="8">The sequence shown here is derived from an EMBL/GenBank/DDBJ whole genome shotgun (WGS) entry which is preliminary data.</text>
</comment>
<dbReference type="PANTHER" id="PTHR47901">
    <property type="entry name" value="CASPASE RECRUITMENT DOMAIN-CONTAINING PROTEIN 18"/>
    <property type="match status" value="1"/>
</dbReference>
<dbReference type="InterPro" id="IPR001309">
    <property type="entry name" value="Pept_C14_p20"/>
</dbReference>
<dbReference type="GO" id="GO:0006508">
    <property type="term" value="P:proteolysis"/>
    <property type="evidence" value="ECO:0007669"/>
    <property type="project" value="UniProtKB-KW"/>
</dbReference>
<organism evidence="8 9">
    <name type="scientific">Bugula neritina</name>
    <name type="common">Brown bryozoan</name>
    <name type="synonym">Sertularia neritina</name>
    <dbReference type="NCBI Taxonomy" id="10212"/>
    <lineage>
        <taxon>Eukaryota</taxon>
        <taxon>Metazoa</taxon>
        <taxon>Spiralia</taxon>
        <taxon>Lophotrochozoa</taxon>
        <taxon>Bryozoa</taxon>
        <taxon>Gymnolaemata</taxon>
        <taxon>Cheilostomatida</taxon>
        <taxon>Flustrina</taxon>
        <taxon>Buguloidea</taxon>
        <taxon>Bugulidae</taxon>
        <taxon>Bugula</taxon>
    </lineage>
</organism>
<evidence type="ECO:0000313" key="8">
    <source>
        <dbReference type="EMBL" id="KAF6025126.1"/>
    </source>
</evidence>
<keyword evidence="5" id="KW-0732">Signal</keyword>
<evidence type="ECO:0000256" key="2">
    <source>
        <dbReference type="ARBA" id="ARBA00022703"/>
    </source>
</evidence>
<dbReference type="InterPro" id="IPR029030">
    <property type="entry name" value="Caspase-like_dom_sf"/>
</dbReference>
<comment type="similarity">
    <text evidence="4">Belongs to the peptidase C14A family.</text>
</comment>
<dbReference type="EMBL" id="VXIV02002492">
    <property type="protein sequence ID" value="KAF6025126.1"/>
    <property type="molecule type" value="Genomic_DNA"/>
</dbReference>
<evidence type="ECO:0000256" key="3">
    <source>
        <dbReference type="ARBA" id="ARBA00022801"/>
    </source>
</evidence>
<dbReference type="AlphaFoldDB" id="A0A7J7JHX5"/>
<keyword evidence="3" id="KW-0378">Hydrolase</keyword>
<feature type="chain" id="PRO_5029744708" description="CASP2" evidence="5">
    <location>
        <begin position="21"/>
        <end position="162"/>
    </location>
</feature>
<dbReference type="InterPro" id="IPR011600">
    <property type="entry name" value="Pept_C14_caspase"/>
</dbReference>
<dbReference type="PROSITE" id="PS50207">
    <property type="entry name" value="CASPASE_P10"/>
    <property type="match status" value="1"/>
</dbReference>
<evidence type="ECO:0000259" key="6">
    <source>
        <dbReference type="PROSITE" id="PS50207"/>
    </source>
</evidence>
<dbReference type="OrthoDB" id="6114029at2759"/>
<dbReference type="InterPro" id="IPR002398">
    <property type="entry name" value="Pept_C14"/>
</dbReference>
<evidence type="ECO:0000313" key="9">
    <source>
        <dbReference type="Proteomes" id="UP000593567"/>
    </source>
</evidence>
<accession>A0A7J7JHX5</accession>
<dbReference type="PANTHER" id="PTHR47901:SF8">
    <property type="entry name" value="CASPASE-3"/>
    <property type="match status" value="1"/>
</dbReference>
<reference evidence="8" key="1">
    <citation type="submission" date="2020-06" db="EMBL/GenBank/DDBJ databases">
        <title>Draft genome of Bugula neritina, a colonial animal packing powerful symbionts and potential medicines.</title>
        <authorList>
            <person name="Rayko M."/>
        </authorList>
    </citation>
    <scope>NUCLEOTIDE SEQUENCE [LARGE SCALE GENOMIC DNA]</scope>
    <source>
        <strain evidence="8">Kwan_BN1</strain>
    </source>
</reference>
<evidence type="ECO:0008006" key="10">
    <source>
        <dbReference type="Google" id="ProtNLM"/>
    </source>
</evidence>
<protein>
    <recommendedName>
        <fullName evidence="10">CASP2</fullName>
    </recommendedName>
</protein>
<dbReference type="SUPFAM" id="SSF52129">
    <property type="entry name" value="Caspase-like"/>
    <property type="match status" value="1"/>
</dbReference>
<keyword evidence="9" id="KW-1185">Reference proteome</keyword>
<dbReference type="GO" id="GO:0004197">
    <property type="term" value="F:cysteine-type endopeptidase activity"/>
    <property type="evidence" value="ECO:0007669"/>
    <property type="project" value="InterPro"/>
</dbReference>
<feature type="domain" description="Caspase family p20" evidence="7">
    <location>
        <begin position="1"/>
        <end position="53"/>
    </location>
</feature>
<sequence>MFFLFLFAHGANGMIHGVDSQPVYLTQIYSLINSTNFPNMACKPMVVVIQACRVGNSVSQTEQNIQQSTNFFLPELSALRSHQQEAETSTGRKDFDVDDLLILHSCFENSVSMKFRDGGSLLLRILVKTLYRHACHPDLAELFDIVSNFIFNESLFIVLSVV</sequence>
<feature type="signal peptide" evidence="5">
    <location>
        <begin position="1"/>
        <end position="20"/>
    </location>
</feature>
<proteinExistence type="inferred from homology"/>
<dbReference type="Pfam" id="PF00656">
    <property type="entry name" value="Peptidase_C14"/>
    <property type="match status" value="1"/>
</dbReference>
<feature type="domain" description="Caspase family p10" evidence="6">
    <location>
        <begin position="99"/>
        <end position="147"/>
    </location>
</feature>
<keyword evidence="2" id="KW-0053">Apoptosis</keyword>
<dbReference type="Proteomes" id="UP000593567">
    <property type="component" value="Unassembled WGS sequence"/>
</dbReference>
<evidence type="ECO:0000259" key="7">
    <source>
        <dbReference type="PROSITE" id="PS50208"/>
    </source>
</evidence>
<dbReference type="InterPro" id="IPR002138">
    <property type="entry name" value="Pept_C14_p10"/>
</dbReference>
<evidence type="ECO:0000256" key="5">
    <source>
        <dbReference type="SAM" id="SignalP"/>
    </source>
</evidence>
<gene>
    <name evidence="8" type="ORF">EB796_016556</name>
</gene>
<keyword evidence="1" id="KW-0645">Protease</keyword>
<evidence type="ECO:0000256" key="1">
    <source>
        <dbReference type="ARBA" id="ARBA00022670"/>
    </source>
</evidence>
<name>A0A7J7JHX5_BUGNE</name>
<dbReference type="GO" id="GO:0006915">
    <property type="term" value="P:apoptotic process"/>
    <property type="evidence" value="ECO:0007669"/>
    <property type="project" value="UniProtKB-KW"/>
</dbReference>